<evidence type="ECO:0000313" key="10">
    <source>
        <dbReference type="Proteomes" id="UP000251634"/>
    </source>
</evidence>
<evidence type="ECO:0000256" key="6">
    <source>
        <dbReference type="ARBA" id="ARBA00023306"/>
    </source>
</evidence>
<sequence length="274" mass="31277">MKIREETTMLTPQDVRSVQFEKNLRGYRTEEVDRFLDKVEEQLTQSENEAEALRKQIADLTAENQKLRQEMKDYEADGDMLKSALINAQRMGENVIREANQKAEEILHRANLRGDDVIRDANELLQKASDRADEIINEANEKKLAEEREYDRVRLEVTRFKSDVLNLYRSHVESLSRLPEFQKEEAPAEEPEESAVEDEVEETTAELNEKLDNAADAKAPETAEADDAAEDGDAEKSEDFWEKDESQLKLDPPPADAAPTAPDYAAFQGVKFSE</sequence>
<keyword evidence="6" id="KW-0131">Cell cycle</keyword>
<dbReference type="InterPro" id="IPR019933">
    <property type="entry name" value="DivIVA_domain"/>
</dbReference>
<dbReference type="InterPro" id="IPR007793">
    <property type="entry name" value="DivIVA_fam"/>
</dbReference>
<feature type="region of interest" description="Disordered" evidence="8">
    <location>
        <begin position="179"/>
        <end position="274"/>
    </location>
</feature>
<evidence type="ECO:0000256" key="2">
    <source>
        <dbReference type="ARBA" id="ARBA00009008"/>
    </source>
</evidence>
<evidence type="ECO:0000256" key="5">
    <source>
        <dbReference type="ARBA" id="ARBA00023054"/>
    </source>
</evidence>
<dbReference type="PANTHER" id="PTHR35794">
    <property type="entry name" value="CELL DIVISION PROTEIN DIVIVA"/>
    <property type="match status" value="1"/>
</dbReference>
<feature type="compositionally biased region" description="Low complexity" evidence="8">
    <location>
        <begin position="257"/>
        <end position="266"/>
    </location>
</feature>
<keyword evidence="5 7" id="KW-0175">Coiled coil</keyword>
<name>A0A329TTX8_9FIRM</name>
<reference evidence="9 10" key="1">
    <citation type="submission" date="2018-02" db="EMBL/GenBank/DDBJ databases">
        <title>Complete genome sequencing of Faecalibacterium prausnitzii strains isolated from the human gut.</title>
        <authorList>
            <person name="Fitzgerald B.C."/>
            <person name="Shkoporov A.N."/>
            <person name="Ross P.R."/>
            <person name="Hill C."/>
        </authorList>
    </citation>
    <scope>NUCLEOTIDE SEQUENCE [LARGE SCALE GENOMIC DNA]</scope>
    <source>
        <strain evidence="9 10">APC942/8-14-2</strain>
    </source>
</reference>
<dbReference type="Gene3D" id="6.10.250.660">
    <property type="match status" value="1"/>
</dbReference>
<comment type="similarity">
    <text evidence="2">Belongs to the DivIVA family.</text>
</comment>
<feature type="compositionally biased region" description="Basic and acidic residues" evidence="8">
    <location>
        <begin position="234"/>
        <end position="248"/>
    </location>
</feature>
<dbReference type="GO" id="GO:0051301">
    <property type="term" value="P:cell division"/>
    <property type="evidence" value="ECO:0007669"/>
    <property type="project" value="UniProtKB-KW"/>
</dbReference>
<feature type="coiled-coil region" evidence="7">
    <location>
        <begin position="36"/>
        <end position="84"/>
    </location>
</feature>
<accession>A0A329TTX8</accession>
<keyword evidence="4 9" id="KW-0132">Cell division</keyword>
<dbReference type="GO" id="GO:0005737">
    <property type="term" value="C:cytoplasm"/>
    <property type="evidence" value="ECO:0007669"/>
    <property type="project" value="UniProtKB-SubCell"/>
</dbReference>
<feature type="coiled-coil region" evidence="7">
    <location>
        <begin position="118"/>
        <end position="156"/>
    </location>
</feature>
<dbReference type="NCBIfam" id="TIGR03544">
    <property type="entry name" value="DivI1A_domain"/>
    <property type="match status" value="1"/>
</dbReference>
<evidence type="ECO:0000256" key="3">
    <source>
        <dbReference type="ARBA" id="ARBA00022490"/>
    </source>
</evidence>
<keyword evidence="3" id="KW-0963">Cytoplasm</keyword>
<comment type="subcellular location">
    <subcellularLocation>
        <location evidence="1">Cytoplasm</location>
    </subcellularLocation>
</comment>
<feature type="compositionally biased region" description="Acidic residues" evidence="8">
    <location>
        <begin position="223"/>
        <end position="233"/>
    </location>
</feature>
<evidence type="ECO:0000256" key="7">
    <source>
        <dbReference type="SAM" id="Coils"/>
    </source>
</evidence>
<evidence type="ECO:0000313" key="9">
    <source>
        <dbReference type="EMBL" id="RAW52360.1"/>
    </source>
</evidence>
<evidence type="ECO:0000256" key="1">
    <source>
        <dbReference type="ARBA" id="ARBA00004496"/>
    </source>
</evidence>
<dbReference type="Proteomes" id="UP000251634">
    <property type="component" value="Unassembled WGS sequence"/>
</dbReference>
<dbReference type="PANTHER" id="PTHR35794:SF2">
    <property type="entry name" value="CELL DIVISION PROTEIN DIVIVA"/>
    <property type="match status" value="1"/>
</dbReference>
<protein>
    <submittedName>
        <fullName evidence="9">Cell division protein DivIVA</fullName>
    </submittedName>
</protein>
<feature type="compositionally biased region" description="Basic and acidic residues" evidence="8">
    <location>
        <begin position="207"/>
        <end position="221"/>
    </location>
</feature>
<gene>
    <name evidence="9" type="ORF">C4N25_02845</name>
</gene>
<feature type="compositionally biased region" description="Acidic residues" evidence="8">
    <location>
        <begin position="187"/>
        <end position="204"/>
    </location>
</feature>
<dbReference type="Pfam" id="PF05103">
    <property type="entry name" value="DivIVA"/>
    <property type="match status" value="1"/>
</dbReference>
<evidence type="ECO:0000256" key="4">
    <source>
        <dbReference type="ARBA" id="ARBA00022618"/>
    </source>
</evidence>
<dbReference type="EMBL" id="PRKZ01000001">
    <property type="protein sequence ID" value="RAW52360.1"/>
    <property type="molecule type" value="Genomic_DNA"/>
</dbReference>
<organism evidence="9 10">
    <name type="scientific">Faecalibacterium prausnitzii</name>
    <dbReference type="NCBI Taxonomy" id="853"/>
    <lineage>
        <taxon>Bacteria</taxon>
        <taxon>Bacillati</taxon>
        <taxon>Bacillota</taxon>
        <taxon>Clostridia</taxon>
        <taxon>Eubacteriales</taxon>
        <taxon>Oscillospiraceae</taxon>
        <taxon>Faecalibacterium</taxon>
    </lineage>
</organism>
<dbReference type="AlphaFoldDB" id="A0A329TTX8"/>
<evidence type="ECO:0000256" key="8">
    <source>
        <dbReference type="SAM" id="MobiDB-lite"/>
    </source>
</evidence>
<comment type="caution">
    <text evidence="9">The sequence shown here is derived from an EMBL/GenBank/DDBJ whole genome shotgun (WGS) entry which is preliminary data.</text>
</comment>
<proteinExistence type="inferred from homology"/>